<sequence length="806" mass="90553">MSSQSLTTFKVDNRYVTRAKLLVLLQRLFGSNFQVREETDGFVVNAPRELSTVQPRPQDTFDPAWSPPAGARSYQYQPLDLTQGRQIRVLVLKAGRHEDPLQCELEHVNLQQGPIYEALSYTWADDKGDDSICRAIQCGQDDQFIGITKNCELALLRLRKQDVDRRLWVDAVCIDQSNILERNHQVKNMIAIFRSAIRVVVFLGEGSPILDRLVDYMSNDTGGQLPQVTDFITLFRSRWFHRVWVLQEVAVAKSILVMYGMKQMSWVDLITHGNLFLRLMAARNLSLVLPPVISYGLRQTEAGARRLKGRSDLLSLLQVSRNCSCKDARDKVYSILGLLQDEPVLSLQADYSPSTTAGWVFLQVAAWHVDTTKTLEILSQVDGTSALNMPSWVPDWTRKSPAALPPQFKELQDFSTPRITVLDNETLPSTARLGYPLGCVLEVTGRRYGTVWTDRKIFRKALVASDSASRATYSNVSDPHIPSSSSIKSNIHWLLNPSQNPGTRRCNGRLDFWARILSLYHGAIPSGDFEANDTPISADIPPAFGGFCSTCFEMDQWHWQRIKLAMDLDVKQAIEQATNLAMANWDTTNWFGEHTISQNTKDTIDKVLEQATKDAAGEAIKQVTMNQDWVTWANKMAISKSIDRSIKKAINRAMTITNQAVSKQSIQLATHQHAEAVDEAINGTIELANKKVTCCCMSQSPSSGHFDKDELDKFITNMSQYGMGRRIFGTDHSLGLGPMELEDWDEVWTLEGATVPFILRPVGNHYKLVGACYIHRASEIRDRCSICSCETVRAAITLPAKRISFG</sequence>
<dbReference type="InterPro" id="IPR010730">
    <property type="entry name" value="HET"/>
</dbReference>
<organism evidence="2 3">
    <name type="scientific">Fusarium duplospermum</name>
    <dbReference type="NCBI Taxonomy" id="1325734"/>
    <lineage>
        <taxon>Eukaryota</taxon>
        <taxon>Fungi</taxon>
        <taxon>Dikarya</taxon>
        <taxon>Ascomycota</taxon>
        <taxon>Pezizomycotina</taxon>
        <taxon>Sordariomycetes</taxon>
        <taxon>Hypocreomycetidae</taxon>
        <taxon>Hypocreales</taxon>
        <taxon>Nectriaceae</taxon>
        <taxon>Fusarium</taxon>
        <taxon>Fusarium solani species complex</taxon>
    </lineage>
</organism>
<reference evidence="2 3" key="1">
    <citation type="submission" date="2017-06" db="EMBL/GenBank/DDBJ databases">
        <title>Comparative genomic analysis of Ambrosia Fusariam Clade fungi.</title>
        <authorList>
            <person name="Stajich J.E."/>
            <person name="Carrillo J."/>
            <person name="Kijimoto T."/>
            <person name="Eskalen A."/>
            <person name="O'Donnell K."/>
            <person name="Kasson M."/>
        </authorList>
    </citation>
    <scope>NUCLEOTIDE SEQUENCE [LARGE SCALE GENOMIC DNA]</scope>
    <source>
        <strain evidence="2 3">NRRL62584</strain>
    </source>
</reference>
<dbReference type="Pfam" id="PF26639">
    <property type="entry name" value="Het-6_barrel"/>
    <property type="match status" value="1"/>
</dbReference>
<gene>
    <name evidence="2" type="ORF">CEP54_006571</name>
</gene>
<comment type="caution">
    <text evidence="2">The sequence shown here is derived from an EMBL/GenBank/DDBJ whole genome shotgun (WGS) entry which is preliminary data.</text>
</comment>
<dbReference type="AlphaFoldDB" id="A0A428Q689"/>
<evidence type="ECO:0000313" key="3">
    <source>
        <dbReference type="Proteomes" id="UP000288168"/>
    </source>
</evidence>
<dbReference type="OrthoDB" id="2157530at2759"/>
<evidence type="ECO:0000259" key="1">
    <source>
        <dbReference type="Pfam" id="PF06985"/>
    </source>
</evidence>
<proteinExistence type="predicted"/>
<dbReference type="Pfam" id="PF06985">
    <property type="entry name" value="HET"/>
    <property type="match status" value="1"/>
</dbReference>
<dbReference type="EMBL" id="NKCI01000056">
    <property type="protein sequence ID" value="RSL60770.1"/>
    <property type="molecule type" value="Genomic_DNA"/>
</dbReference>
<feature type="domain" description="Heterokaryon incompatibility" evidence="1">
    <location>
        <begin position="116"/>
        <end position="248"/>
    </location>
</feature>
<keyword evidence="3" id="KW-1185">Reference proteome</keyword>
<dbReference type="PANTHER" id="PTHR24148:SF73">
    <property type="entry name" value="HET DOMAIN PROTEIN (AFU_ORTHOLOGUE AFUA_8G01020)"/>
    <property type="match status" value="1"/>
</dbReference>
<protein>
    <recommendedName>
        <fullName evidence="1">Heterokaryon incompatibility domain-containing protein</fullName>
    </recommendedName>
</protein>
<name>A0A428Q689_9HYPO</name>
<dbReference type="Proteomes" id="UP000288168">
    <property type="component" value="Unassembled WGS sequence"/>
</dbReference>
<accession>A0A428Q689</accession>
<dbReference type="InterPro" id="IPR052895">
    <property type="entry name" value="HetReg/Transcr_Mod"/>
</dbReference>
<evidence type="ECO:0000313" key="2">
    <source>
        <dbReference type="EMBL" id="RSL60770.1"/>
    </source>
</evidence>
<dbReference type="STRING" id="1325734.A0A428Q689"/>
<dbReference type="PANTHER" id="PTHR24148">
    <property type="entry name" value="ANKYRIN REPEAT DOMAIN-CONTAINING PROTEIN 39 HOMOLOG-RELATED"/>
    <property type="match status" value="1"/>
</dbReference>